<dbReference type="AlphaFoldDB" id="Q7U9Y4"/>
<dbReference type="PANTHER" id="PTHR33540:SF2">
    <property type="entry name" value="TRNA THREONYLCARBAMOYLADENOSINE BIOSYNTHESIS PROTEIN TSAE"/>
    <property type="match status" value="1"/>
</dbReference>
<dbReference type="PANTHER" id="PTHR33540">
    <property type="entry name" value="TRNA THREONYLCARBAMOYLADENOSINE BIOSYNTHESIS PROTEIN TSAE"/>
    <property type="match status" value="1"/>
</dbReference>
<evidence type="ECO:0000256" key="5">
    <source>
        <dbReference type="ARBA" id="ARBA00022694"/>
    </source>
</evidence>
<evidence type="ECO:0000256" key="9">
    <source>
        <dbReference type="ARBA" id="ARBA00022842"/>
    </source>
</evidence>
<accession>Q7U9Y4</accession>
<dbReference type="GO" id="GO:0002949">
    <property type="term" value="P:tRNA threonylcarbamoyladenosine modification"/>
    <property type="evidence" value="ECO:0007669"/>
    <property type="project" value="InterPro"/>
</dbReference>
<dbReference type="GO" id="GO:0005524">
    <property type="term" value="F:ATP binding"/>
    <property type="evidence" value="ECO:0007669"/>
    <property type="project" value="UniProtKB-KW"/>
</dbReference>
<keyword evidence="9" id="KW-0460">Magnesium</keyword>
<keyword evidence="5" id="KW-0819">tRNA processing</keyword>
<dbReference type="SUPFAM" id="SSF52540">
    <property type="entry name" value="P-loop containing nucleoside triphosphate hydrolases"/>
    <property type="match status" value="1"/>
</dbReference>
<evidence type="ECO:0000256" key="6">
    <source>
        <dbReference type="ARBA" id="ARBA00022723"/>
    </source>
</evidence>
<comment type="similarity">
    <text evidence="2">Belongs to the TsaE family.</text>
</comment>
<dbReference type="NCBIfam" id="TIGR00150">
    <property type="entry name" value="T6A_YjeE"/>
    <property type="match status" value="1"/>
</dbReference>
<dbReference type="EMBL" id="BX569689">
    <property type="protein sequence ID" value="CAE06633.1"/>
    <property type="molecule type" value="Genomic_DNA"/>
</dbReference>
<dbReference type="Proteomes" id="UP000001422">
    <property type="component" value="Chromosome"/>
</dbReference>
<protein>
    <recommendedName>
        <fullName evidence="3">tRNA threonylcarbamoyladenosine biosynthesis protein TsaE</fullName>
    </recommendedName>
    <alternativeName>
        <fullName evidence="10">t(6)A37 threonylcarbamoyladenosine biosynthesis protein TsaE</fullName>
    </alternativeName>
</protein>
<dbReference type="eggNOG" id="COG0802">
    <property type="taxonomic scope" value="Bacteria"/>
</dbReference>
<dbReference type="InterPro" id="IPR027417">
    <property type="entry name" value="P-loop_NTPase"/>
</dbReference>
<evidence type="ECO:0000313" key="12">
    <source>
        <dbReference type="Proteomes" id="UP000001422"/>
    </source>
</evidence>
<gene>
    <name evidence="11" type="ordered locus">SYNW0118</name>
</gene>
<evidence type="ECO:0000313" key="11">
    <source>
        <dbReference type="EMBL" id="CAE06633.1"/>
    </source>
</evidence>
<dbReference type="GO" id="GO:0005737">
    <property type="term" value="C:cytoplasm"/>
    <property type="evidence" value="ECO:0007669"/>
    <property type="project" value="UniProtKB-SubCell"/>
</dbReference>
<evidence type="ECO:0000256" key="1">
    <source>
        <dbReference type="ARBA" id="ARBA00004496"/>
    </source>
</evidence>
<reference evidence="11 12" key="1">
    <citation type="journal article" date="2003" name="Nature">
        <title>The genome of a motile marine Synechococcus.</title>
        <authorList>
            <person name="Palenik B."/>
            <person name="Brahamsha B."/>
            <person name="Larimer F."/>
            <person name="Land M."/>
            <person name="Hauser L."/>
            <person name="Chain P."/>
            <person name="Lamerdin J."/>
            <person name="Regala W."/>
            <person name="Allen E.A."/>
            <person name="McCarren J."/>
            <person name="Paulsen I."/>
            <person name="Dufresne A."/>
            <person name="Partensky F."/>
            <person name="Webb E."/>
            <person name="Waterbury J."/>
        </authorList>
    </citation>
    <scope>NUCLEOTIDE SEQUENCE [LARGE SCALE GENOMIC DNA]</scope>
    <source>
        <strain evidence="11 12">WH8102</strain>
    </source>
</reference>
<sequence>MNLCRDAEASGSLGPDFTQCVWELETLETTQRLGQHLAKQLPRGSILLLQGELGAGKTSLVQGLALACGITEPITSPTFALAQHYADGNPPLVHLDLYRLEDSGSADELFLQEEEEARALGALMAVEWPERLGLQLPEAWRLELTYIQTGRRAQLTPPKNAST</sequence>
<evidence type="ECO:0000256" key="10">
    <source>
        <dbReference type="ARBA" id="ARBA00032441"/>
    </source>
</evidence>
<dbReference type="RefSeq" id="WP_011126996.1">
    <property type="nucleotide sequence ID" value="NC_005070.1"/>
</dbReference>
<comment type="subcellular location">
    <subcellularLocation>
        <location evidence="1">Cytoplasm</location>
    </subcellularLocation>
</comment>
<organism evidence="11 12">
    <name type="scientific">Parasynechococcus marenigrum (strain WH8102)</name>
    <dbReference type="NCBI Taxonomy" id="84588"/>
    <lineage>
        <taxon>Bacteria</taxon>
        <taxon>Bacillati</taxon>
        <taxon>Cyanobacteriota</taxon>
        <taxon>Cyanophyceae</taxon>
        <taxon>Synechococcales</taxon>
        <taxon>Prochlorococcaceae</taxon>
        <taxon>Parasynechococcus</taxon>
        <taxon>Parasynechococcus marenigrum</taxon>
    </lineage>
</organism>
<evidence type="ECO:0000256" key="8">
    <source>
        <dbReference type="ARBA" id="ARBA00022840"/>
    </source>
</evidence>
<dbReference type="Gene3D" id="3.40.50.300">
    <property type="entry name" value="P-loop containing nucleotide triphosphate hydrolases"/>
    <property type="match status" value="1"/>
</dbReference>
<keyword evidence="7" id="KW-0547">Nucleotide-binding</keyword>
<keyword evidence="4" id="KW-0963">Cytoplasm</keyword>
<dbReference type="HOGENOM" id="CLU_087829_3_1_3"/>
<dbReference type="KEGG" id="syw:SYNW0118"/>
<dbReference type="GO" id="GO:0046872">
    <property type="term" value="F:metal ion binding"/>
    <property type="evidence" value="ECO:0007669"/>
    <property type="project" value="UniProtKB-KW"/>
</dbReference>
<evidence type="ECO:0000256" key="4">
    <source>
        <dbReference type="ARBA" id="ARBA00022490"/>
    </source>
</evidence>
<dbReference type="STRING" id="84588.SYNW0118"/>
<keyword evidence="12" id="KW-1185">Reference proteome</keyword>
<name>Q7U9Y4_PARMW</name>
<dbReference type="InterPro" id="IPR003442">
    <property type="entry name" value="T6A_TsaE"/>
</dbReference>
<keyword evidence="6" id="KW-0479">Metal-binding</keyword>
<dbReference type="Pfam" id="PF02367">
    <property type="entry name" value="TsaE"/>
    <property type="match status" value="1"/>
</dbReference>
<evidence type="ECO:0000256" key="3">
    <source>
        <dbReference type="ARBA" id="ARBA00019010"/>
    </source>
</evidence>
<keyword evidence="8" id="KW-0067">ATP-binding</keyword>
<evidence type="ECO:0000256" key="7">
    <source>
        <dbReference type="ARBA" id="ARBA00022741"/>
    </source>
</evidence>
<proteinExistence type="inferred from homology"/>
<evidence type="ECO:0000256" key="2">
    <source>
        <dbReference type="ARBA" id="ARBA00007599"/>
    </source>
</evidence>